<comment type="caution">
    <text evidence="2">The sequence shown here is derived from an EMBL/GenBank/DDBJ whole genome shotgun (WGS) entry which is preliminary data.</text>
</comment>
<dbReference type="RefSeq" id="WP_283831928.1">
    <property type="nucleotide sequence ID" value="NZ_JASJEU010000013.1"/>
</dbReference>
<evidence type="ECO:0000313" key="3">
    <source>
        <dbReference type="Proteomes" id="UP001232750"/>
    </source>
</evidence>
<dbReference type="PANTHER" id="PTHR35149:SF2">
    <property type="entry name" value="DUF262 DOMAIN-CONTAINING PROTEIN"/>
    <property type="match status" value="1"/>
</dbReference>
<evidence type="ECO:0000313" key="2">
    <source>
        <dbReference type="EMBL" id="MDJ1650586.1"/>
    </source>
</evidence>
<accession>A0ABT7DM41</accession>
<dbReference type="Pfam" id="PF03235">
    <property type="entry name" value="GmrSD_N"/>
    <property type="match status" value="1"/>
</dbReference>
<reference evidence="2 3" key="1">
    <citation type="submission" date="2023-05" db="EMBL/GenBank/DDBJ databases">
        <title>Gordonibacter KGMB12511T sp. nov., isolated from faeces of healthy Korean.</title>
        <authorList>
            <person name="Kim H.S."/>
            <person name="Kim J.-S."/>
            <person name="Suh M.K."/>
            <person name="Eom M.K."/>
            <person name="Do H.E."/>
            <person name="Lee J.-S."/>
        </authorList>
    </citation>
    <scope>NUCLEOTIDE SEQUENCE [LARGE SCALE GENOMIC DNA]</scope>
    <source>
        <strain evidence="2 3">KGMB12511</strain>
    </source>
</reference>
<dbReference type="InterPro" id="IPR004919">
    <property type="entry name" value="GmrSD_N"/>
</dbReference>
<evidence type="ECO:0000259" key="1">
    <source>
        <dbReference type="Pfam" id="PF03235"/>
    </source>
</evidence>
<proteinExistence type="predicted"/>
<dbReference type="EMBL" id="JASJEU010000013">
    <property type="protein sequence ID" value="MDJ1650586.1"/>
    <property type="molecule type" value="Genomic_DNA"/>
</dbReference>
<keyword evidence="3" id="KW-1185">Reference proteome</keyword>
<dbReference type="PANTHER" id="PTHR35149">
    <property type="entry name" value="SLL5132 PROTEIN"/>
    <property type="match status" value="1"/>
</dbReference>
<dbReference type="Proteomes" id="UP001232750">
    <property type="component" value="Unassembled WGS sequence"/>
</dbReference>
<sequence length="360" mass="40441">MQTQRHSLIEILGTPDVRFVVPAYQRRYSWGLRQCRELWLDVQRAARAQAPHFVGTLLYAREASDTDGLERRSIIDGQQRLTTLTLLMVALVRYLEARGSALADGDAHALRDCYLRVGAGKRAAGKLVLSRNDRDTLFAVVAGAALPENPAENIMQNLAFFQEQMEAEGFDATYAWSGVKQLFVIGAETGGADNAQLIFESLNSKGVPLTTADLVRNYLLLAESHEEQARLYDEYWGPIEGMFQPDPGSLRLDNAIQGWLSVRFRKVRAKGPDEVYSVFKQYVEDEFDGTTEGLLRELRNFCLVWAENYRYHAVKKYKSAFSWATNGAATLVSGRPLKKSDDEAYAEKVRADLQAVDESL</sequence>
<protein>
    <submittedName>
        <fullName evidence="2">DUF262 domain-containing protein</fullName>
    </submittedName>
</protein>
<gene>
    <name evidence="2" type="ORF">QNJ86_07220</name>
</gene>
<organism evidence="2 3">
    <name type="scientific">Gordonibacter faecis</name>
    <dbReference type="NCBI Taxonomy" id="3047475"/>
    <lineage>
        <taxon>Bacteria</taxon>
        <taxon>Bacillati</taxon>
        <taxon>Actinomycetota</taxon>
        <taxon>Coriobacteriia</taxon>
        <taxon>Eggerthellales</taxon>
        <taxon>Eggerthellaceae</taxon>
        <taxon>Gordonibacter</taxon>
    </lineage>
</organism>
<feature type="domain" description="GmrSD restriction endonucleases N-terminal" evidence="1">
    <location>
        <begin position="14"/>
        <end position="220"/>
    </location>
</feature>
<name>A0ABT7DM41_9ACTN</name>